<name>A0A9Y2L2A8_9RHOB</name>
<evidence type="ECO:0000313" key="1">
    <source>
        <dbReference type="EMBL" id="WIY27455.1"/>
    </source>
</evidence>
<proteinExistence type="predicted"/>
<dbReference type="SUPFAM" id="SSF53850">
    <property type="entry name" value="Periplasmic binding protein-like II"/>
    <property type="match status" value="1"/>
</dbReference>
<sequence>MVWQTEVDVRITAGSWTSCFVARRLGPVWRDRSIWRPVFIEAAAKLDIARRGTDIGIRNKRPDQHWLAARRTGTVEYAAFAISAEVRGFVALSQTEVQTPSAIWLRQHHAGEIVSTAGAPRLLADLAVAGVGKVVLPYFEEQDIESLQQVGPVIGALTHAEWLVRHHEARHDAPVRAALDVVAQVLADRNSMMSD</sequence>
<protein>
    <recommendedName>
        <fullName evidence="3">LysR substrate-binding domain-containing protein</fullName>
    </recommendedName>
</protein>
<gene>
    <name evidence="1" type="ORF">QPJ95_11385</name>
</gene>
<dbReference type="Proteomes" id="UP001238334">
    <property type="component" value="Chromosome"/>
</dbReference>
<evidence type="ECO:0008006" key="3">
    <source>
        <dbReference type="Google" id="ProtNLM"/>
    </source>
</evidence>
<dbReference type="EMBL" id="CP127247">
    <property type="protein sequence ID" value="WIY27455.1"/>
    <property type="molecule type" value="Genomic_DNA"/>
</dbReference>
<dbReference type="AlphaFoldDB" id="A0A9Y2L2A8"/>
<reference evidence="1 2" key="1">
    <citation type="submission" date="2023-06" db="EMBL/GenBank/DDBJ databases">
        <title>Parasedimentitalea psychrophila sp. nov., a psychrophilic bacterium isolated from deep-sea sediment.</title>
        <authorList>
            <person name="Li A."/>
        </authorList>
    </citation>
    <scope>NUCLEOTIDE SEQUENCE [LARGE SCALE GENOMIC DNA]</scope>
    <source>
        <strain evidence="1 2">QS115</strain>
    </source>
</reference>
<accession>A0A9Y2L2A8</accession>
<dbReference type="RefSeq" id="WP_270919457.1">
    <property type="nucleotide sequence ID" value="NZ_CP127247.1"/>
</dbReference>
<dbReference type="KEGG" id="ppso:QPJ95_11385"/>
<evidence type="ECO:0000313" key="2">
    <source>
        <dbReference type="Proteomes" id="UP001238334"/>
    </source>
</evidence>
<keyword evidence="2" id="KW-1185">Reference proteome</keyword>
<organism evidence="1 2">
    <name type="scientific">Parasedimentitalea psychrophila</name>
    <dbReference type="NCBI Taxonomy" id="2997337"/>
    <lineage>
        <taxon>Bacteria</taxon>
        <taxon>Pseudomonadati</taxon>
        <taxon>Pseudomonadota</taxon>
        <taxon>Alphaproteobacteria</taxon>
        <taxon>Rhodobacterales</taxon>
        <taxon>Paracoccaceae</taxon>
        <taxon>Parasedimentitalea</taxon>
    </lineage>
</organism>